<sequence length="104" mass="11483">MFRHTVFGTLGNPDGFAEFRQVRSVNRTGGDGDRQPPVAAAVGIEYRAGCDGFQVILALAVARPVPRPIQRGKQDRGKDGDDGDYDQQLDQCKRICFFHIAFSL</sequence>
<proteinExistence type="predicted"/>
<evidence type="ECO:0000313" key="1">
    <source>
        <dbReference type="EMBL" id="MPN46034.1"/>
    </source>
</evidence>
<dbReference type="AlphaFoldDB" id="A0A645ICL5"/>
<gene>
    <name evidence="1" type="ORF">SDC9_193613</name>
</gene>
<organism evidence="1">
    <name type="scientific">bioreactor metagenome</name>
    <dbReference type="NCBI Taxonomy" id="1076179"/>
    <lineage>
        <taxon>unclassified sequences</taxon>
        <taxon>metagenomes</taxon>
        <taxon>ecological metagenomes</taxon>
    </lineage>
</organism>
<name>A0A645ICL5_9ZZZZ</name>
<reference evidence="1" key="1">
    <citation type="submission" date="2019-08" db="EMBL/GenBank/DDBJ databases">
        <authorList>
            <person name="Kucharzyk K."/>
            <person name="Murdoch R.W."/>
            <person name="Higgins S."/>
            <person name="Loffler F."/>
        </authorList>
    </citation>
    <scope>NUCLEOTIDE SEQUENCE</scope>
</reference>
<protein>
    <submittedName>
        <fullName evidence="1">Uncharacterized protein</fullName>
    </submittedName>
</protein>
<dbReference type="EMBL" id="VSSQ01106344">
    <property type="protein sequence ID" value="MPN46034.1"/>
    <property type="molecule type" value="Genomic_DNA"/>
</dbReference>
<comment type="caution">
    <text evidence="1">The sequence shown here is derived from an EMBL/GenBank/DDBJ whole genome shotgun (WGS) entry which is preliminary data.</text>
</comment>
<accession>A0A645ICL5</accession>